<organism evidence="1 2">
    <name type="scientific">Nocardia suismassiliense</name>
    <dbReference type="NCBI Taxonomy" id="2077092"/>
    <lineage>
        <taxon>Bacteria</taxon>
        <taxon>Bacillati</taxon>
        <taxon>Actinomycetota</taxon>
        <taxon>Actinomycetes</taxon>
        <taxon>Mycobacteriales</taxon>
        <taxon>Nocardiaceae</taxon>
        <taxon>Nocardia</taxon>
    </lineage>
</organism>
<dbReference type="Pfam" id="PF09844">
    <property type="entry name" value="DUF2071"/>
    <property type="match status" value="1"/>
</dbReference>
<evidence type="ECO:0000313" key="1">
    <source>
        <dbReference type="EMBL" id="MFF3227224.1"/>
    </source>
</evidence>
<protein>
    <submittedName>
        <fullName evidence="1">DUF2071 domain-containing protein</fullName>
    </submittedName>
</protein>
<keyword evidence="2" id="KW-1185">Reference proteome</keyword>
<dbReference type="EMBL" id="JBIAPI010000009">
    <property type="protein sequence ID" value="MFF3227224.1"/>
    <property type="molecule type" value="Genomic_DNA"/>
</dbReference>
<name>A0ABW6R291_9NOCA</name>
<comment type="caution">
    <text evidence="1">The sequence shown here is derived from an EMBL/GenBank/DDBJ whole genome shotgun (WGS) entry which is preliminary data.</text>
</comment>
<gene>
    <name evidence="1" type="ORF">ACFYV7_30815</name>
</gene>
<evidence type="ECO:0000313" key="2">
    <source>
        <dbReference type="Proteomes" id="UP001601948"/>
    </source>
</evidence>
<dbReference type="RefSeq" id="WP_387723102.1">
    <property type="nucleotide sequence ID" value="NZ_JBIAPI010000009.1"/>
</dbReference>
<dbReference type="InterPro" id="IPR018644">
    <property type="entry name" value="DUF2071"/>
</dbReference>
<accession>A0ABW6R291</accession>
<reference evidence="1 2" key="1">
    <citation type="submission" date="2024-10" db="EMBL/GenBank/DDBJ databases">
        <title>The Natural Products Discovery Center: Release of the First 8490 Sequenced Strains for Exploring Actinobacteria Biosynthetic Diversity.</title>
        <authorList>
            <person name="Kalkreuter E."/>
            <person name="Kautsar S.A."/>
            <person name="Yang D."/>
            <person name="Bader C.D."/>
            <person name="Teijaro C.N."/>
            <person name="Fluegel L."/>
            <person name="Davis C.M."/>
            <person name="Simpson J.R."/>
            <person name="Lauterbach L."/>
            <person name="Steele A.D."/>
            <person name="Gui C."/>
            <person name="Meng S."/>
            <person name="Li G."/>
            <person name="Viehrig K."/>
            <person name="Ye F."/>
            <person name="Su P."/>
            <person name="Kiefer A.F."/>
            <person name="Nichols A."/>
            <person name="Cepeda A.J."/>
            <person name="Yan W."/>
            <person name="Fan B."/>
            <person name="Jiang Y."/>
            <person name="Adhikari A."/>
            <person name="Zheng C.-J."/>
            <person name="Schuster L."/>
            <person name="Cowan T.M."/>
            <person name="Smanski M.J."/>
            <person name="Chevrette M.G."/>
            <person name="De Carvalho L.P.S."/>
            <person name="Shen B."/>
        </authorList>
    </citation>
    <scope>NUCLEOTIDE SEQUENCE [LARGE SCALE GENOMIC DNA]</scope>
    <source>
        <strain evidence="1 2">NPDC003040</strain>
    </source>
</reference>
<dbReference type="Proteomes" id="UP001601948">
    <property type="component" value="Unassembled WGS sequence"/>
</dbReference>
<proteinExistence type="predicted"/>
<sequence>MRPPRMSSVIERRLLVNYRVDPAIAATLMPPTMRPQLVNGWAVAGICLIRLGQFRPSALPRWAGLRTENAAHRIAVEWDGPQGHSTGVYIARRDSGSLINVLAGGRLFPGEHNAARFDVRETARDLHVAYRTRDETISVSVDVRTTERFQGSELFADLAQASAFFRQGSAGFSATRGGQRLDGLELRTDAWQVEPVGIQSVRSTIFDDPDRFPPGSAELDCALLMRQVPVTWQPLPPQHVVADYATETHSAR</sequence>